<dbReference type="SUPFAM" id="SSF52313">
    <property type="entry name" value="Ribosomal protein S2"/>
    <property type="match status" value="1"/>
</dbReference>
<proteinExistence type="inferred from homology"/>
<evidence type="ECO:0000256" key="3">
    <source>
        <dbReference type="ARBA" id="ARBA00022980"/>
    </source>
</evidence>
<evidence type="ECO:0000256" key="9">
    <source>
        <dbReference type="SAM" id="Phobius"/>
    </source>
</evidence>
<evidence type="ECO:0000256" key="5">
    <source>
        <dbReference type="ARBA" id="ARBA00023274"/>
    </source>
</evidence>
<organism evidence="10 11">
    <name type="scientific">Cyprinus carpio</name>
    <name type="common">Common carp</name>
    <dbReference type="NCBI Taxonomy" id="7962"/>
    <lineage>
        <taxon>Eukaryota</taxon>
        <taxon>Metazoa</taxon>
        <taxon>Chordata</taxon>
        <taxon>Craniata</taxon>
        <taxon>Vertebrata</taxon>
        <taxon>Euteleostomi</taxon>
        <taxon>Actinopterygii</taxon>
        <taxon>Neopterygii</taxon>
        <taxon>Teleostei</taxon>
        <taxon>Ostariophysi</taxon>
        <taxon>Cypriniformes</taxon>
        <taxon>Cyprinidae</taxon>
        <taxon>Cyprininae</taxon>
        <taxon>Cyprinus</taxon>
    </lineage>
</organism>
<keyword evidence="3" id="KW-0689">Ribosomal protein</keyword>
<keyword evidence="9" id="KW-0472">Membrane</keyword>
<evidence type="ECO:0000256" key="4">
    <source>
        <dbReference type="ARBA" id="ARBA00023128"/>
    </source>
</evidence>
<comment type="subcellular location">
    <subcellularLocation>
        <location evidence="1">Mitochondrion</location>
    </subcellularLocation>
</comment>
<evidence type="ECO:0000256" key="7">
    <source>
        <dbReference type="ARBA" id="ARBA00071390"/>
    </source>
</evidence>
<dbReference type="AlphaFoldDB" id="A0A8C1SHR2"/>
<dbReference type="PRINTS" id="PR00395">
    <property type="entry name" value="RIBOSOMALS2"/>
</dbReference>
<accession>A0A8C1SHR2</accession>
<evidence type="ECO:0000313" key="11">
    <source>
        <dbReference type="Proteomes" id="UP000694700"/>
    </source>
</evidence>
<dbReference type="HAMAP" id="MF_00291_B">
    <property type="entry name" value="Ribosomal_uS2_B"/>
    <property type="match status" value="1"/>
</dbReference>
<protein>
    <recommendedName>
        <fullName evidence="7">Small ribosomal subunit protein uS2m</fullName>
    </recommendedName>
    <alternativeName>
        <fullName evidence="8">28S ribosomal protein S2, mitochondrial</fullName>
    </alternativeName>
</protein>
<dbReference type="GO" id="GO:0005763">
    <property type="term" value="C:mitochondrial small ribosomal subunit"/>
    <property type="evidence" value="ECO:0007669"/>
    <property type="project" value="UniProtKB-ARBA"/>
</dbReference>
<dbReference type="Pfam" id="PF00318">
    <property type="entry name" value="Ribosomal_S2"/>
    <property type="match status" value="2"/>
</dbReference>
<dbReference type="GO" id="GO:0003735">
    <property type="term" value="F:structural constituent of ribosome"/>
    <property type="evidence" value="ECO:0007669"/>
    <property type="project" value="InterPro"/>
</dbReference>
<dbReference type="GO" id="GO:0006412">
    <property type="term" value="P:translation"/>
    <property type="evidence" value="ECO:0007669"/>
    <property type="project" value="InterPro"/>
</dbReference>
<dbReference type="PANTHER" id="PTHR12534:SF0">
    <property type="entry name" value="SMALL RIBOSOMAL SUBUNIT PROTEIN US2M"/>
    <property type="match status" value="1"/>
</dbReference>
<dbReference type="Proteomes" id="UP000694700">
    <property type="component" value="Unplaced"/>
</dbReference>
<comment type="function">
    <text evidence="6">Required for mitoribosome formation and stability, and mitochondrial translation.</text>
</comment>
<dbReference type="PANTHER" id="PTHR12534">
    <property type="entry name" value="30S RIBOSOMAL PROTEIN S2 PROKARYOTIC AND ORGANELLAR"/>
    <property type="match status" value="1"/>
</dbReference>
<dbReference type="FunFam" id="3.40.50.10490:FF:000026">
    <property type="entry name" value="28S ribosomal protein S2, mitochondrial"/>
    <property type="match status" value="1"/>
</dbReference>
<comment type="similarity">
    <text evidence="2">Belongs to the universal ribosomal protein uS2 family.</text>
</comment>
<evidence type="ECO:0000256" key="6">
    <source>
        <dbReference type="ARBA" id="ARBA00059792"/>
    </source>
</evidence>
<name>A0A8C1SHR2_CYPCA</name>
<keyword evidence="9" id="KW-0812">Transmembrane</keyword>
<dbReference type="InterPro" id="IPR018130">
    <property type="entry name" value="Ribosomal_uS2_CS"/>
</dbReference>
<sequence>MRFTCSEYMYSTVYLKYVVIVLYFVFTCLFVSVTNFIKRSLFQLFKLFIVVKLTPVPSIKFLFVSNIGYCGICSLCGVQCYGFIGLKHTITHNAALFLTLSGRSSKGNMAAGVLTGVRQVLRGPRLVSAVFSCHGQTFSSAAAAPDTAATEKILNFPLTQPDYFRLSELFTLKDLFEARVHLGHKKGCRHRLMEPYLFGSRLDTDIIDLEQTAEHLQRALNFTAHVAYRGGIILFVSRRRQFGHLIETTARECGEYAHTRYWKGGLLTNAPIQYSPGVRLPDLVIFFSTLNNVFQQHVGIRDAAKMNIPTVGIVDSNCNPSLITYPVPGNDDTPVAMEMYCRLFKMTINRAKDKRRQMELLKGISASV</sequence>
<keyword evidence="5" id="KW-0687">Ribonucleoprotein</keyword>
<evidence type="ECO:0000256" key="1">
    <source>
        <dbReference type="ARBA" id="ARBA00004173"/>
    </source>
</evidence>
<reference evidence="10" key="1">
    <citation type="submission" date="2025-08" db="UniProtKB">
        <authorList>
            <consortium name="Ensembl"/>
        </authorList>
    </citation>
    <scope>IDENTIFICATION</scope>
</reference>
<dbReference type="Gene3D" id="3.40.50.10490">
    <property type="entry name" value="Glucose-6-phosphate isomerase like protein, domain 1"/>
    <property type="match status" value="1"/>
</dbReference>
<feature type="transmembrane region" description="Helical" evidence="9">
    <location>
        <begin position="17"/>
        <end position="37"/>
    </location>
</feature>
<dbReference type="PROSITE" id="PS00962">
    <property type="entry name" value="RIBOSOMAL_S2_1"/>
    <property type="match status" value="1"/>
</dbReference>
<evidence type="ECO:0000256" key="8">
    <source>
        <dbReference type="ARBA" id="ARBA00083109"/>
    </source>
</evidence>
<dbReference type="GO" id="GO:0005743">
    <property type="term" value="C:mitochondrial inner membrane"/>
    <property type="evidence" value="ECO:0007669"/>
    <property type="project" value="UniProtKB-ARBA"/>
</dbReference>
<keyword evidence="9" id="KW-1133">Transmembrane helix</keyword>
<evidence type="ECO:0000256" key="2">
    <source>
        <dbReference type="ARBA" id="ARBA00006242"/>
    </source>
</evidence>
<dbReference type="InterPro" id="IPR001865">
    <property type="entry name" value="Ribosomal_uS2"/>
</dbReference>
<evidence type="ECO:0000313" key="10">
    <source>
        <dbReference type="Ensembl" id="ENSCCRP00015007432.1"/>
    </source>
</evidence>
<dbReference type="Ensembl" id="ENSCCRT00015007738.1">
    <property type="protein sequence ID" value="ENSCCRP00015007432.1"/>
    <property type="gene ID" value="ENSCCRG00015003730.1"/>
</dbReference>
<dbReference type="CDD" id="cd01425">
    <property type="entry name" value="RPS2"/>
    <property type="match status" value="1"/>
</dbReference>
<keyword evidence="4" id="KW-0496">Mitochondrion</keyword>
<dbReference type="InterPro" id="IPR023591">
    <property type="entry name" value="Ribosomal_uS2_flav_dom_sf"/>
</dbReference>
<dbReference type="InterPro" id="IPR005706">
    <property type="entry name" value="Ribosomal_uS2_bac/mit/plastid"/>
</dbReference>